<evidence type="ECO:0000256" key="3">
    <source>
        <dbReference type="ARBA" id="ARBA00022434"/>
    </source>
</evidence>
<dbReference type="InterPro" id="IPR009078">
    <property type="entry name" value="Ferritin-like_SF"/>
</dbReference>
<keyword evidence="11" id="KW-1185">Reference proteome</keyword>
<dbReference type="InterPro" id="IPR008331">
    <property type="entry name" value="Ferritin_DPS_dom"/>
</dbReference>
<dbReference type="SUPFAM" id="SSF47240">
    <property type="entry name" value="Ferritin-like"/>
    <property type="match status" value="1"/>
</dbReference>
<dbReference type="EC" id="1.16.3.1" evidence="7"/>
<evidence type="ECO:0000256" key="7">
    <source>
        <dbReference type="PIRNR" id="PIRNR002560"/>
    </source>
</evidence>
<dbReference type="PANTHER" id="PTHR30295">
    <property type="entry name" value="BACTERIOFERRITIN"/>
    <property type="match status" value="1"/>
</dbReference>
<dbReference type="PIRSF" id="PIRSF002560">
    <property type="entry name" value="Bacterioferritin"/>
    <property type="match status" value="1"/>
</dbReference>
<feature type="binding site" evidence="8">
    <location>
        <position position="49"/>
    </location>
    <ligand>
        <name>Fe cation</name>
        <dbReference type="ChEBI" id="CHEBI:24875"/>
        <label>2</label>
    </ligand>
</feature>
<feature type="binding site" evidence="8">
    <location>
        <position position="135"/>
    </location>
    <ligand>
        <name>Fe cation</name>
        <dbReference type="ChEBI" id="CHEBI:24875"/>
        <label>2</label>
    </ligand>
</feature>
<keyword evidence="4" id="KW-0349">Heme</keyword>
<dbReference type="Proteomes" id="UP000637906">
    <property type="component" value="Unassembled WGS sequence"/>
</dbReference>
<dbReference type="AlphaFoldDB" id="A0A8J3HQ62"/>
<feature type="binding site" evidence="8">
    <location>
        <position position="99"/>
    </location>
    <ligand>
        <name>Fe cation</name>
        <dbReference type="ChEBI" id="CHEBI:24875"/>
        <label>2</label>
    </ligand>
</feature>
<feature type="binding site" evidence="8">
    <location>
        <position position="16"/>
    </location>
    <ligand>
        <name>Fe cation</name>
        <dbReference type="ChEBI" id="CHEBI:24875"/>
        <label>1</label>
    </ligand>
</feature>
<dbReference type="Gene3D" id="1.20.1260.10">
    <property type="match status" value="1"/>
</dbReference>
<evidence type="ECO:0000256" key="1">
    <source>
        <dbReference type="ARBA" id="ARBA00001970"/>
    </source>
</evidence>
<keyword evidence="5 7" id="KW-0479">Metal-binding</keyword>
<comment type="catalytic activity">
    <reaction evidence="7">
        <text>4 Fe(2+) + O2 + 4 H(+) = 4 Fe(3+) + 2 H2O</text>
        <dbReference type="Rhea" id="RHEA:11148"/>
        <dbReference type="ChEBI" id="CHEBI:15377"/>
        <dbReference type="ChEBI" id="CHEBI:15378"/>
        <dbReference type="ChEBI" id="CHEBI:15379"/>
        <dbReference type="ChEBI" id="CHEBI:29033"/>
        <dbReference type="ChEBI" id="CHEBI:29034"/>
        <dbReference type="EC" id="1.16.3.1"/>
    </reaction>
</comment>
<sequence length="159" mass="18076">MNKEIIKHLNILLTHELTSIRQYFLHSAILKSWGMAKLAEKAEQELNDEVIHVKNISERIMFLGGMPNFQDTNAVSTENITKGGKTTIKEILEADLALEINGIKNLKEAVSLAENQKDYVTADLLEHILKDEEGHQDWITKQLKIIELIGIANYLQTQI</sequence>
<proteinExistence type="inferred from homology"/>
<comment type="function">
    <text evidence="7">Iron-storage protein, whose ferroxidase center binds Fe(2+), oxidizes it using dioxygen to Fe(3+), and participates in the subsequent Fe(3+) oxide mineral core formation within the central cavity of the BFR protein shell.</text>
</comment>
<evidence type="ECO:0000256" key="5">
    <source>
        <dbReference type="ARBA" id="ARBA00022723"/>
    </source>
</evidence>
<feature type="binding site" evidence="8">
    <location>
        <position position="132"/>
    </location>
    <ligand>
        <name>Fe cation</name>
        <dbReference type="ChEBI" id="CHEBI:24875"/>
        <label>1</label>
    </ligand>
</feature>
<dbReference type="InterPro" id="IPR002024">
    <property type="entry name" value="Bacterioferritin"/>
</dbReference>
<reference evidence="10 11" key="1">
    <citation type="journal article" date="2021" name="Microb. Ecol.">
        <title>Candidatus Mesenet longicola: Novel Endosymbionts of Brontispa longissima that Induce Cytoplasmic Incompatibility.</title>
        <authorList>
            <person name="Takano S."/>
            <person name="Gotoh Y."/>
            <person name="Hayashi T."/>
        </authorList>
    </citation>
    <scope>NUCLEOTIDE SEQUENCE [LARGE SCALE GENOMIC DNA]</scope>
    <source>
        <strain evidence="10">L5</strain>
    </source>
</reference>
<evidence type="ECO:0000256" key="6">
    <source>
        <dbReference type="ARBA" id="ARBA00023004"/>
    </source>
</evidence>
<dbReference type="InterPro" id="IPR012347">
    <property type="entry name" value="Ferritin-like"/>
</dbReference>
<organism evidence="10 11">
    <name type="scientific">Candidatus Mesenet longicola</name>
    <dbReference type="NCBI Taxonomy" id="1892558"/>
    <lineage>
        <taxon>Bacteria</taxon>
        <taxon>Pseudomonadati</taxon>
        <taxon>Pseudomonadota</taxon>
        <taxon>Alphaproteobacteria</taxon>
        <taxon>Rickettsiales</taxon>
        <taxon>Anaplasmataceae</taxon>
        <taxon>Candidatus Mesenet</taxon>
    </lineage>
</organism>
<dbReference type="GO" id="GO:0006826">
    <property type="term" value="P:iron ion transport"/>
    <property type="evidence" value="ECO:0007669"/>
    <property type="project" value="InterPro"/>
</dbReference>
<dbReference type="EMBL" id="BNGU01000036">
    <property type="protein sequence ID" value="GHM59811.1"/>
    <property type="molecule type" value="Genomic_DNA"/>
</dbReference>
<dbReference type="InterPro" id="IPR009040">
    <property type="entry name" value="Ferritin-like_diiron"/>
</dbReference>
<dbReference type="GO" id="GO:0006879">
    <property type="term" value="P:intracellular iron ion homeostasis"/>
    <property type="evidence" value="ECO:0007669"/>
    <property type="project" value="UniProtKB-KW"/>
</dbReference>
<dbReference type="NCBIfam" id="TIGR00754">
    <property type="entry name" value="bfr"/>
    <property type="match status" value="1"/>
</dbReference>
<evidence type="ECO:0000259" key="9">
    <source>
        <dbReference type="PROSITE" id="PS50905"/>
    </source>
</evidence>
<feature type="binding site" evidence="8">
    <location>
        <position position="132"/>
    </location>
    <ligand>
        <name>Fe cation</name>
        <dbReference type="ChEBI" id="CHEBI:24875"/>
        <label>2</label>
    </ligand>
</feature>
<dbReference type="Pfam" id="PF00210">
    <property type="entry name" value="Ferritin"/>
    <property type="match status" value="1"/>
</dbReference>
<evidence type="ECO:0000313" key="11">
    <source>
        <dbReference type="Proteomes" id="UP000637906"/>
    </source>
</evidence>
<feature type="domain" description="Ferritin-like diiron" evidence="9">
    <location>
        <begin position="1"/>
        <end position="150"/>
    </location>
</feature>
<dbReference type="GO" id="GO:0008199">
    <property type="term" value="F:ferric iron binding"/>
    <property type="evidence" value="ECO:0007669"/>
    <property type="project" value="InterPro"/>
</dbReference>
<comment type="cofactor">
    <cofactor evidence="1">
        <name>heme b</name>
        <dbReference type="ChEBI" id="CHEBI:60344"/>
    </cofactor>
</comment>
<keyword evidence="6 7" id="KW-0408">Iron</keyword>
<accession>A0A8J3HQ62</accession>
<dbReference type="GO" id="GO:0020037">
    <property type="term" value="F:heme binding"/>
    <property type="evidence" value="ECO:0007669"/>
    <property type="project" value="TreeGrafter"/>
</dbReference>
<comment type="similarity">
    <text evidence="2 7">Belongs to the bacterioferritin family.</text>
</comment>
<dbReference type="GO" id="GO:0005829">
    <property type="term" value="C:cytosol"/>
    <property type="evidence" value="ECO:0007669"/>
    <property type="project" value="TreeGrafter"/>
</dbReference>
<dbReference type="PRINTS" id="PR00601">
    <property type="entry name" value="BACFERRITIN"/>
</dbReference>
<protein>
    <recommendedName>
        <fullName evidence="7">Bacterioferritin</fullName>
        <ecNumber evidence="7">1.16.3.1</ecNumber>
    </recommendedName>
</protein>
<evidence type="ECO:0000256" key="4">
    <source>
        <dbReference type="ARBA" id="ARBA00022617"/>
    </source>
</evidence>
<dbReference type="CDD" id="cd00907">
    <property type="entry name" value="Bacterioferritin"/>
    <property type="match status" value="1"/>
</dbReference>
<feature type="binding site" evidence="8">
    <location>
        <position position="48"/>
    </location>
    <ligand>
        <name>Fe cation</name>
        <dbReference type="ChEBI" id="CHEBI:24875"/>
        <label>3</label>
    </ligand>
</feature>
<keyword evidence="3 7" id="KW-0409">Iron storage</keyword>
<evidence type="ECO:0000256" key="8">
    <source>
        <dbReference type="PIRSR" id="PIRSR002560-1"/>
    </source>
</evidence>
<evidence type="ECO:0000256" key="2">
    <source>
        <dbReference type="ARBA" id="ARBA00008093"/>
    </source>
</evidence>
<dbReference type="GO" id="GO:0004322">
    <property type="term" value="F:ferroxidase activity"/>
    <property type="evidence" value="ECO:0007669"/>
    <property type="project" value="UniProtKB-EC"/>
</dbReference>
<dbReference type="PANTHER" id="PTHR30295:SF0">
    <property type="entry name" value="BACTERIOFERRITIN"/>
    <property type="match status" value="1"/>
</dbReference>
<feature type="binding site" evidence="8">
    <location>
        <position position="52"/>
    </location>
    <ligand>
        <name>Fe cation</name>
        <dbReference type="ChEBI" id="CHEBI:24875"/>
        <label>1</label>
    </ligand>
</feature>
<name>A0A8J3HQ62_9RICK</name>
<comment type="caution">
    <text evidence="10">The sequence shown here is derived from an EMBL/GenBank/DDBJ whole genome shotgun (WGS) entry which is preliminary data.</text>
</comment>
<dbReference type="PROSITE" id="PS50905">
    <property type="entry name" value="FERRITIN_LIKE"/>
    <property type="match status" value="1"/>
</dbReference>
<feature type="binding site" evidence="8">
    <location>
        <position position="49"/>
    </location>
    <ligand>
        <name>Fe cation</name>
        <dbReference type="ChEBI" id="CHEBI:24875"/>
        <label>1</label>
    </ligand>
</feature>
<gene>
    <name evidence="10" type="primary">bfr</name>
    <name evidence="10" type="ORF">sL5_08040</name>
</gene>
<evidence type="ECO:0000313" key="10">
    <source>
        <dbReference type="EMBL" id="GHM59811.1"/>
    </source>
</evidence>